<dbReference type="Pfam" id="PF22614">
    <property type="entry name" value="Slo-like_RCK"/>
    <property type="match status" value="1"/>
</dbReference>
<comment type="subcellular location">
    <subcellularLocation>
        <location evidence="1">Cell membrane</location>
        <topology evidence="1">Multi-pass membrane protein</topology>
    </subcellularLocation>
</comment>
<evidence type="ECO:0000259" key="3">
    <source>
        <dbReference type="Pfam" id="PF07885"/>
    </source>
</evidence>
<comment type="caution">
    <text evidence="5">The sequence shown here is derived from an EMBL/GenBank/DDBJ whole genome shotgun (WGS) entry which is preliminary data.</text>
</comment>
<keyword evidence="5" id="KW-0406">Ion transport</keyword>
<dbReference type="GO" id="GO:0005886">
    <property type="term" value="C:plasma membrane"/>
    <property type="evidence" value="ECO:0007669"/>
    <property type="project" value="UniProtKB-SubCell"/>
</dbReference>
<keyword evidence="2" id="KW-0472">Membrane</keyword>
<dbReference type="Gene3D" id="1.10.287.70">
    <property type="match status" value="1"/>
</dbReference>
<dbReference type="InterPro" id="IPR036291">
    <property type="entry name" value="NAD(P)-bd_dom_sf"/>
</dbReference>
<dbReference type="InterPro" id="IPR003148">
    <property type="entry name" value="RCK_N"/>
</dbReference>
<dbReference type="InterPro" id="IPR013099">
    <property type="entry name" value="K_chnl_dom"/>
</dbReference>
<proteinExistence type="predicted"/>
<dbReference type="EMBL" id="JMCC02000090">
    <property type="protein sequence ID" value="KIG13633.1"/>
    <property type="molecule type" value="Genomic_DNA"/>
</dbReference>
<dbReference type="GO" id="GO:0006813">
    <property type="term" value="P:potassium ion transport"/>
    <property type="evidence" value="ECO:0007669"/>
    <property type="project" value="InterPro"/>
</dbReference>
<evidence type="ECO:0000256" key="2">
    <source>
        <dbReference type="SAM" id="Phobius"/>
    </source>
</evidence>
<name>A0A0C1ZRK4_9BACT</name>
<evidence type="ECO:0000313" key="5">
    <source>
        <dbReference type="EMBL" id="KIG13633.1"/>
    </source>
</evidence>
<dbReference type="SUPFAM" id="SSF51735">
    <property type="entry name" value="NAD(P)-binding Rossmann-fold domains"/>
    <property type="match status" value="1"/>
</dbReference>
<feature type="transmembrane region" description="Helical" evidence="2">
    <location>
        <begin position="21"/>
        <end position="42"/>
    </location>
</feature>
<dbReference type="Gene3D" id="3.40.50.720">
    <property type="entry name" value="NAD(P)-binding Rossmann-like Domain"/>
    <property type="match status" value="1"/>
</dbReference>
<keyword evidence="5" id="KW-0407">Ion channel</keyword>
<feature type="domain" description="RCK N-terminal" evidence="4">
    <location>
        <begin position="122"/>
        <end position="227"/>
    </location>
</feature>
<dbReference type="RefSeq" id="WP_052555238.1">
    <property type="nucleotide sequence ID" value="NZ_JMCC02000090.1"/>
</dbReference>
<dbReference type="InterPro" id="IPR050721">
    <property type="entry name" value="Trk_Ktr_HKT_K-transport"/>
</dbReference>
<dbReference type="PANTHER" id="PTHR43833">
    <property type="entry name" value="POTASSIUM CHANNEL PROTEIN 2-RELATED-RELATED"/>
    <property type="match status" value="1"/>
</dbReference>
<keyword evidence="2" id="KW-1133">Transmembrane helix</keyword>
<evidence type="ECO:0000259" key="4">
    <source>
        <dbReference type="Pfam" id="PF22614"/>
    </source>
</evidence>
<organism evidence="5 6">
    <name type="scientific">Enhygromyxa salina</name>
    <dbReference type="NCBI Taxonomy" id="215803"/>
    <lineage>
        <taxon>Bacteria</taxon>
        <taxon>Pseudomonadati</taxon>
        <taxon>Myxococcota</taxon>
        <taxon>Polyangia</taxon>
        <taxon>Nannocystales</taxon>
        <taxon>Nannocystaceae</taxon>
        <taxon>Enhygromyxa</taxon>
    </lineage>
</organism>
<feature type="domain" description="Potassium channel" evidence="3">
    <location>
        <begin position="29"/>
        <end position="104"/>
    </location>
</feature>
<feature type="transmembrane region" description="Helical" evidence="2">
    <location>
        <begin position="83"/>
        <end position="109"/>
    </location>
</feature>
<keyword evidence="2" id="KW-0812">Transmembrane</keyword>
<keyword evidence="5" id="KW-0813">Transport</keyword>
<evidence type="ECO:0000313" key="6">
    <source>
        <dbReference type="Proteomes" id="UP000031599"/>
    </source>
</evidence>
<dbReference type="GO" id="GO:0034220">
    <property type="term" value="P:monoatomic ion transmembrane transport"/>
    <property type="evidence" value="ECO:0007669"/>
    <property type="project" value="UniProtKB-KW"/>
</dbReference>
<dbReference type="Pfam" id="PF07885">
    <property type="entry name" value="Ion_trans_2"/>
    <property type="match status" value="1"/>
</dbReference>
<sequence length="353" mass="38753">MLLLRLVRIARQVRDRRSVGFVAIALLLTLAIVGNAVCFYVFDRAVNPEISWGDAFWYSAVSITTIGYGDFSATTLGARLGTFVFIVIVGLTSFSLFFGMVLDAVALAISNAQKGLGRAMVKDHILIVHFPSEQRVMQLIDEIRSDPEQGACEIVIVTDAIDELPFKLKDVIFVRGSSHDIETYSRARAQACRMAVVLSPDYGNRDSDAIVAAAVSVIDRVHPEIYIVAECLDEKHRPLFDSCNCDAIVLGMTIAGNLMIQEVHDPGIAQLIEVMSSNRRGTTLFSIEVHDAGVNYLELARALLGRSVHVMAINRGLETKTILDGLTSIVGDRIVYSAIERLDWRGLQGRAKA</sequence>
<protein>
    <submittedName>
        <fullName evidence="5">Potassium channel protein</fullName>
    </submittedName>
</protein>
<accession>A0A0C1ZRK4</accession>
<gene>
    <name evidence="5" type="ORF">DB30_07841</name>
</gene>
<evidence type="ECO:0000256" key="1">
    <source>
        <dbReference type="ARBA" id="ARBA00004651"/>
    </source>
</evidence>
<dbReference type="PANTHER" id="PTHR43833:SF9">
    <property type="entry name" value="POTASSIUM CHANNEL PROTEIN YUGO-RELATED"/>
    <property type="match status" value="1"/>
</dbReference>
<reference evidence="5 6" key="1">
    <citation type="submission" date="2014-12" db="EMBL/GenBank/DDBJ databases">
        <title>Genome assembly of Enhygromyxa salina DSM 15201.</title>
        <authorList>
            <person name="Sharma G."/>
            <person name="Subramanian S."/>
        </authorList>
    </citation>
    <scope>NUCLEOTIDE SEQUENCE [LARGE SCALE GENOMIC DNA]</scope>
    <source>
        <strain evidence="5 6">DSM 15201</strain>
    </source>
</reference>
<dbReference type="SUPFAM" id="SSF81324">
    <property type="entry name" value="Voltage-gated potassium channels"/>
    <property type="match status" value="1"/>
</dbReference>
<dbReference type="AlphaFoldDB" id="A0A0C1ZRK4"/>
<dbReference type="Proteomes" id="UP000031599">
    <property type="component" value="Unassembled WGS sequence"/>
</dbReference>